<evidence type="ECO:0000313" key="3">
    <source>
        <dbReference type="Proteomes" id="UP000774326"/>
    </source>
</evidence>
<reference evidence="2" key="1">
    <citation type="journal article" date="2021" name="Open Biol.">
        <title>Shared evolutionary footprints suggest mitochondrial oxidative damage underlies multiple complex I losses in fungi.</title>
        <authorList>
            <person name="Schikora-Tamarit M.A."/>
            <person name="Marcet-Houben M."/>
            <person name="Nosek J."/>
            <person name="Gabaldon T."/>
        </authorList>
    </citation>
    <scope>NUCLEOTIDE SEQUENCE</scope>
    <source>
        <strain evidence="2">CBS2887</strain>
    </source>
</reference>
<protein>
    <submittedName>
        <fullName evidence="2">Uncharacterized protein</fullName>
    </submittedName>
</protein>
<sequence length="145" mass="16007">MPLESLGTLDESETFEDIPFSKELPNDENITNIDVTTKITIENNTFNVDKINLEDDTDQEGGDSQKTDGEGSLYTNIVSISLDPLTLETMDQIASEDPNNDDLIDADLQGEIQTEQISSSETETETTYVETLKLISPELLSDGLE</sequence>
<feature type="region of interest" description="Disordered" evidence="1">
    <location>
        <begin position="51"/>
        <end position="71"/>
    </location>
</feature>
<evidence type="ECO:0000313" key="2">
    <source>
        <dbReference type="EMBL" id="KAH3673758.1"/>
    </source>
</evidence>
<keyword evidence="3" id="KW-1185">Reference proteome</keyword>
<accession>A0A9P8TBU9</accession>
<evidence type="ECO:0000256" key="1">
    <source>
        <dbReference type="SAM" id="MobiDB-lite"/>
    </source>
</evidence>
<reference evidence="2" key="2">
    <citation type="submission" date="2021-01" db="EMBL/GenBank/DDBJ databases">
        <authorList>
            <person name="Schikora-Tamarit M.A."/>
        </authorList>
    </citation>
    <scope>NUCLEOTIDE SEQUENCE</scope>
    <source>
        <strain evidence="2">CBS2887</strain>
    </source>
</reference>
<name>A0A9P8TBU9_WICPI</name>
<dbReference type="EMBL" id="JAEUBG010005584">
    <property type="protein sequence ID" value="KAH3673758.1"/>
    <property type="molecule type" value="Genomic_DNA"/>
</dbReference>
<comment type="caution">
    <text evidence="2">The sequence shown here is derived from an EMBL/GenBank/DDBJ whole genome shotgun (WGS) entry which is preliminary data.</text>
</comment>
<gene>
    <name evidence="2" type="ORF">WICPIJ_009669</name>
</gene>
<proteinExistence type="predicted"/>
<dbReference type="AlphaFoldDB" id="A0A9P8TBU9"/>
<organism evidence="2 3">
    <name type="scientific">Wickerhamomyces pijperi</name>
    <name type="common">Yeast</name>
    <name type="synonym">Pichia pijperi</name>
    <dbReference type="NCBI Taxonomy" id="599730"/>
    <lineage>
        <taxon>Eukaryota</taxon>
        <taxon>Fungi</taxon>
        <taxon>Dikarya</taxon>
        <taxon>Ascomycota</taxon>
        <taxon>Saccharomycotina</taxon>
        <taxon>Saccharomycetes</taxon>
        <taxon>Phaffomycetales</taxon>
        <taxon>Wickerhamomycetaceae</taxon>
        <taxon>Wickerhamomyces</taxon>
    </lineage>
</organism>
<dbReference type="Proteomes" id="UP000774326">
    <property type="component" value="Unassembled WGS sequence"/>
</dbReference>